<gene>
    <name evidence="3" type="ORF">ACFOSU_02630</name>
</gene>
<evidence type="ECO:0000313" key="4">
    <source>
        <dbReference type="Proteomes" id="UP001595462"/>
    </source>
</evidence>
<evidence type="ECO:0000313" key="3">
    <source>
        <dbReference type="EMBL" id="MFC3102784.1"/>
    </source>
</evidence>
<dbReference type="RefSeq" id="WP_380686181.1">
    <property type="nucleotide sequence ID" value="NZ_JBHRSS010000001.1"/>
</dbReference>
<feature type="region of interest" description="Disordered" evidence="1">
    <location>
        <begin position="77"/>
        <end position="96"/>
    </location>
</feature>
<comment type="caution">
    <text evidence="3">The sequence shown here is derived from an EMBL/GenBank/DDBJ whole genome shotgun (WGS) entry which is preliminary data.</text>
</comment>
<reference evidence="4" key="1">
    <citation type="journal article" date="2019" name="Int. J. Syst. Evol. Microbiol.">
        <title>The Global Catalogue of Microorganisms (GCM) 10K type strain sequencing project: providing services to taxonomists for standard genome sequencing and annotation.</title>
        <authorList>
            <consortium name="The Broad Institute Genomics Platform"/>
            <consortium name="The Broad Institute Genome Sequencing Center for Infectious Disease"/>
            <person name="Wu L."/>
            <person name="Ma J."/>
        </authorList>
    </citation>
    <scope>NUCLEOTIDE SEQUENCE [LARGE SCALE GENOMIC DNA]</scope>
    <source>
        <strain evidence="4">KCTC 52640</strain>
    </source>
</reference>
<evidence type="ECO:0000256" key="1">
    <source>
        <dbReference type="SAM" id="MobiDB-lite"/>
    </source>
</evidence>
<accession>A0ABV7EJ92</accession>
<dbReference type="EMBL" id="JBHRSS010000001">
    <property type="protein sequence ID" value="MFC3102784.1"/>
    <property type="molecule type" value="Genomic_DNA"/>
</dbReference>
<evidence type="ECO:0000256" key="2">
    <source>
        <dbReference type="SAM" id="SignalP"/>
    </source>
</evidence>
<name>A0ABV7EJ92_9GAMM</name>
<keyword evidence="2" id="KW-0732">Signal</keyword>
<feature type="signal peptide" evidence="2">
    <location>
        <begin position="1"/>
        <end position="30"/>
    </location>
</feature>
<proteinExistence type="predicted"/>
<organism evidence="3 4">
    <name type="scientific">Salinisphaera aquimarina</name>
    <dbReference type="NCBI Taxonomy" id="2094031"/>
    <lineage>
        <taxon>Bacteria</taxon>
        <taxon>Pseudomonadati</taxon>
        <taxon>Pseudomonadota</taxon>
        <taxon>Gammaproteobacteria</taxon>
        <taxon>Salinisphaerales</taxon>
        <taxon>Salinisphaeraceae</taxon>
        <taxon>Salinisphaera</taxon>
    </lineage>
</organism>
<sequence>MLIFTQSRAGFLQFAAVCLLVLAWPLAAQAADPGKEVTTAADHAGYAAGADTVAKVHLHLHHVVNCLVGPDGDDFDAKSGNPCDGQGNGAINDADSEGQADLKDALALAKTGIGMESLGAAQNVATTVQQLLAKSE</sequence>
<dbReference type="Proteomes" id="UP001595462">
    <property type="component" value="Unassembled WGS sequence"/>
</dbReference>
<keyword evidence="4" id="KW-1185">Reference proteome</keyword>
<feature type="chain" id="PRO_5046751906" evidence="2">
    <location>
        <begin position="31"/>
        <end position="136"/>
    </location>
</feature>
<protein>
    <submittedName>
        <fullName evidence="3">Uncharacterized protein</fullName>
    </submittedName>
</protein>